<dbReference type="AlphaFoldDB" id="A0A9D4ZML0"/>
<evidence type="ECO:0000313" key="2">
    <source>
        <dbReference type="EMBL" id="KAI5078280.1"/>
    </source>
</evidence>
<name>A0A9D4ZML0_ADICA</name>
<feature type="compositionally biased region" description="Low complexity" evidence="1">
    <location>
        <begin position="402"/>
        <end position="422"/>
    </location>
</feature>
<proteinExistence type="predicted"/>
<accession>A0A9D4ZML0</accession>
<protein>
    <submittedName>
        <fullName evidence="2">Uncharacterized protein</fullName>
    </submittedName>
</protein>
<sequence>MADEEIAIQIFLGSLTDDVPHHPVRGAVEPVLARGCSPSTCPPKEVDAATTTIAAATEPAVEEDLAADAAAAVNLAAKNDAARAGAATPEAMTSASLAAGEDVAATPADTVNSGAAKPARHAQAAPNPTVGGAACIPQLSRVNAPCLQAGLDTFQPAHLHASCVANPAAVNAAHADAHASSCSAIPVVEPAAPGAAKSASKAATSALEAKAAHSTAVLNAEDQLTTAPDACCIDTLATVAAATPVASTAKRATVAGAMPVTKIAATPSEEYVAAHDAATHPADAPSVAEFTTIPAEEEVAAQDIDTAMPIDEAAYPDTEVTTVVKSTLNRLSADANADCDDLVIPSFLGKLAAEDSDGNTTIIEAFPRNRPPAAPADHAVVQSTQARRPISGAAHPTFHDLANPATPAADDAATAANPTADTVEFTLPANPASTPTAESPSRASLTQPASRRNMARPPSLCTYCKGCLHRCGSNPRLLSALNPRRRDDPEQTLLSSLTLGIQQVKGSLQCLAMMRLL</sequence>
<dbReference type="EMBL" id="JABFUD020000006">
    <property type="protein sequence ID" value="KAI5078280.1"/>
    <property type="molecule type" value="Genomic_DNA"/>
</dbReference>
<evidence type="ECO:0000313" key="3">
    <source>
        <dbReference type="Proteomes" id="UP000886520"/>
    </source>
</evidence>
<organism evidence="2 3">
    <name type="scientific">Adiantum capillus-veneris</name>
    <name type="common">Maidenhair fern</name>
    <dbReference type="NCBI Taxonomy" id="13818"/>
    <lineage>
        <taxon>Eukaryota</taxon>
        <taxon>Viridiplantae</taxon>
        <taxon>Streptophyta</taxon>
        <taxon>Embryophyta</taxon>
        <taxon>Tracheophyta</taxon>
        <taxon>Polypodiopsida</taxon>
        <taxon>Polypodiidae</taxon>
        <taxon>Polypodiales</taxon>
        <taxon>Pteridineae</taxon>
        <taxon>Pteridaceae</taxon>
        <taxon>Vittarioideae</taxon>
        <taxon>Adiantum</taxon>
    </lineage>
</organism>
<feature type="compositionally biased region" description="Polar residues" evidence="1">
    <location>
        <begin position="431"/>
        <end position="450"/>
    </location>
</feature>
<reference evidence="2" key="1">
    <citation type="submission" date="2021-01" db="EMBL/GenBank/DDBJ databases">
        <title>Adiantum capillus-veneris genome.</title>
        <authorList>
            <person name="Fang Y."/>
            <person name="Liao Q."/>
        </authorList>
    </citation>
    <scope>NUCLEOTIDE SEQUENCE</scope>
    <source>
        <strain evidence="2">H3</strain>
        <tissue evidence="2">Leaf</tissue>
    </source>
</reference>
<comment type="caution">
    <text evidence="2">The sequence shown here is derived from an EMBL/GenBank/DDBJ whole genome shotgun (WGS) entry which is preliminary data.</text>
</comment>
<evidence type="ECO:0000256" key="1">
    <source>
        <dbReference type="SAM" id="MobiDB-lite"/>
    </source>
</evidence>
<dbReference type="Proteomes" id="UP000886520">
    <property type="component" value="Chromosome 6"/>
</dbReference>
<keyword evidence="3" id="KW-1185">Reference proteome</keyword>
<gene>
    <name evidence="2" type="ORF">GOP47_0005951</name>
</gene>
<feature type="region of interest" description="Disordered" evidence="1">
    <location>
        <begin position="368"/>
        <end position="454"/>
    </location>
</feature>